<sequence>MIGATEEPDKKGVGVCQKLSSDPDLHPEGRNECKAIKWRTLLIDNLLETNLRRVQFMRMTDIE</sequence>
<accession>A0ABP0FX22</accession>
<proteinExistence type="predicted"/>
<feature type="region of interest" description="Disordered" evidence="1">
    <location>
        <begin position="1"/>
        <end position="26"/>
    </location>
</feature>
<comment type="caution">
    <text evidence="2">The sequence shown here is derived from an EMBL/GenBank/DDBJ whole genome shotgun (WGS) entry which is preliminary data.</text>
</comment>
<evidence type="ECO:0000313" key="3">
    <source>
        <dbReference type="Proteomes" id="UP001642483"/>
    </source>
</evidence>
<evidence type="ECO:0000256" key="1">
    <source>
        <dbReference type="SAM" id="MobiDB-lite"/>
    </source>
</evidence>
<keyword evidence="3" id="KW-1185">Reference proteome</keyword>
<gene>
    <name evidence="2" type="ORF">CVLEPA_LOCUS14308</name>
</gene>
<dbReference type="Proteomes" id="UP001642483">
    <property type="component" value="Unassembled WGS sequence"/>
</dbReference>
<reference evidence="2 3" key="1">
    <citation type="submission" date="2024-02" db="EMBL/GenBank/DDBJ databases">
        <authorList>
            <person name="Daric V."/>
            <person name="Darras S."/>
        </authorList>
    </citation>
    <scope>NUCLEOTIDE SEQUENCE [LARGE SCALE GENOMIC DNA]</scope>
</reference>
<dbReference type="EMBL" id="CAWYQH010000097">
    <property type="protein sequence ID" value="CAK8683208.1"/>
    <property type="molecule type" value="Genomic_DNA"/>
</dbReference>
<organism evidence="2 3">
    <name type="scientific">Clavelina lepadiformis</name>
    <name type="common">Light-bulb sea squirt</name>
    <name type="synonym">Ascidia lepadiformis</name>
    <dbReference type="NCBI Taxonomy" id="159417"/>
    <lineage>
        <taxon>Eukaryota</taxon>
        <taxon>Metazoa</taxon>
        <taxon>Chordata</taxon>
        <taxon>Tunicata</taxon>
        <taxon>Ascidiacea</taxon>
        <taxon>Aplousobranchia</taxon>
        <taxon>Clavelinidae</taxon>
        <taxon>Clavelina</taxon>
    </lineage>
</organism>
<evidence type="ECO:0000313" key="2">
    <source>
        <dbReference type="EMBL" id="CAK8683208.1"/>
    </source>
</evidence>
<name>A0ABP0FX22_CLALP</name>
<protein>
    <submittedName>
        <fullName evidence="2">Uncharacterized protein</fullName>
    </submittedName>
</protein>